<dbReference type="Gene3D" id="3.40.50.10990">
    <property type="entry name" value="GTP cyclohydrolase II"/>
    <property type="match status" value="1"/>
</dbReference>
<comment type="pathway">
    <text evidence="2">Cofactor biosynthesis; riboflavin biosynthesis; 5-amino-6-(D-ribitylamino)uracil from GTP: step 1/4.</text>
</comment>
<evidence type="ECO:0000256" key="10">
    <source>
        <dbReference type="ARBA" id="ARBA00023134"/>
    </source>
</evidence>
<protein>
    <recommendedName>
        <fullName evidence="4">GTP cyclohydrolase II</fullName>
        <ecNumber evidence="4">3.5.4.25</ecNumber>
    </recommendedName>
</protein>
<keyword evidence="6" id="KW-0479">Metal-binding</keyword>
<dbReference type="EMBL" id="JNSK01000007">
    <property type="protein sequence ID" value="KGA19980.1"/>
    <property type="molecule type" value="Genomic_DNA"/>
</dbReference>
<gene>
    <name evidence="13" type="ORF">GM50_3880</name>
</gene>
<dbReference type="UniPathway" id="UPA00275">
    <property type="reaction ID" value="UER00400"/>
</dbReference>
<evidence type="ECO:0000256" key="4">
    <source>
        <dbReference type="ARBA" id="ARBA00012762"/>
    </source>
</evidence>
<evidence type="ECO:0000259" key="12">
    <source>
        <dbReference type="Pfam" id="PF00925"/>
    </source>
</evidence>
<dbReference type="SUPFAM" id="SSF55821">
    <property type="entry name" value="YrdC/RibB"/>
    <property type="match status" value="1"/>
</dbReference>
<evidence type="ECO:0000256" key="11">
    <source>
        <dbReference type="ARBA" id="ARBA00049295"/>
    </source>
</evidence>
<comment type="catalytic activity">
    <reaction evidence="11">
        <text>GTP + 4 H2O = 2,5-diamino-6-hydroxy-4-(5-phosphoribosylamino)-pyrimidine + formate + 2 phosphate + 3 H(+)</text>
        <dbReference type="Rhea" id="RHEA:23704"/>
        <dbReference type="ChEBI" id="CHEBI:15377"/>
        <dbReference type="ChEBI" id="CHEBI:15378"/>
        <dbReference type="ChEBI" id="CHEBI:15740"/>
        <dbReference type="ChEBI" id="CHEBI:37565"/>
        <dbReference type="ChEBI" id="CHEBI:43474"/>
        <dbReference type="ChEBI" id="CHEBI:58614"/>
        <dbReference type="EC" id="3.5.4.25"/>
    </reaction>
</comment>
<dbReference type="InterPro" id="IPR036144">
    <property type="entry name" value="RibA-like_sf"/>
</dbReference>
<evidence type="ECO:0000256" key="9">
    <source>
        <dbReference type="ARBA" id="ARBA00022833"/>
    </source>
</evidence>
<evidence type="ECO:0000256" key="7">
    <source>
        <dbReference type="ARBA" id="ARBA00022741"/>
    </source>
</evidence>
<dbReference type="PANTHER" id="PTHR21327">
    <property type="entry name" value="GTP CYCLOHYDROLASE II-RELATED"/>
    <property type="match status" value="1"/>
</dbReference>
<proteinExistence type="inferred from homology"/>
<evidence type="ECO:0000256" key="2">
    <source>
        <dbReference type="ARBA" id="ARBA00004853"/>
    </source>
</evidence>
<dbReference type="NCBIfam" id="NF001591">
    <property type="entry name" value="PRK00393.1"/>
    <property type="match status" value="1"/>
</dbReference>
<comment type="caution">
    <text evidence="13">The sequence shown here is derived from an EMBL/GenBank/DDBJ whole genome shotgun (WGS) entry which is preliminary data.</text>
</comment>
<organism evidence="13">
    <name type="scientific">freshwater metagenome</name>
    <dbReference type="NCBI Taxonomy" id="449393"/>
    <lineage>
        <taxon>unclassified sequences</taxon>
        <taxon>metagenomes</taxon>
        <taxon>ecological metagenomes</taxon>
    </lineage>
</organism>
<accession>A0A094Q758</accession>
<dbReference type="InterPro" id="IPR032677">
    <property type="entry name" value="GTP_cyclohydro_II"/>
</dbReference>
<reference evidence="13" key="1">
    <citation type="submission" date="2014-05" db="EMBL/GenBank/DDBJ databases">
        <title>Key roles for freshwater Actinobacteria revealed by deep metagenomic sequencing.</title>
        <authorList>
            <person name="Ghai R."/>
            <person name="Mizuno C.M."/>
            <person name="Picazo A."/>
            <person name="Camacho A."/>
            <person name="Rodriguez-Valera F."/>
        </authorList>
    </citation>
    <scope>NUCLEOTIDE SEQUENCE</scope>
</reference>
<dbReference type="EC" id="3.5.4.25" evidence="4"/>
<dbReference type="PIRSF" id="PIRSF001259">
    <property type="entry name" value="RibA"/>
    <property type="match status" value="1"/>
</dbReference>
<dbReference type="Pfam" id="PF00926">
    <property type="entry name" value="DHBP_synthase"/>
    <property type="match status" value="1"/>
</dbReference>
<evidence type="ECO:0000313" key="13">
    <source>
        <dbReference type="EMBL" id="KGA19980.1"/>
    </source>
</evidence>
<dbReference type="NCBIfam" id="TIGR00506">
    <property type="entry name" value="ribB"/>
    <property type="match status" value="1"/>
</dbReference>
<evidence type="ECO:0000256" key="6">
    <source>
        <dbReference type="ARBA" id="ARBA00022723"/>
    </source>
</evidence>
<keyword evidence="7" id="KW-0547">Nucleotide-binding</keyword>
<evidence type="ECO:0000256" key="5">
    <source>
        <dbReference type="ARBA" id="ARBA00022619"/>
    </source>
</evidence>
<comment type="similarity">
    <text evidence="3">In the N-terminal section; belongs to the DHBP synthase family.</text>
</comment>
<keyword evidence="10" id="KW-0342">GTP-binding</keyword>
<dbReference type="InterPro" id="IPR017945">
    <property type="entry name" value="DHBP_synth_RibB-like_a/b_dom"/>
</dbReference>
<dbReference type="GO" id="GO:0009231">
    <property type="term" value="P:riboflavin biosynthetic process"/>
    <property type="evidence" value="ECO:0007669"/>
    <property type="project" value="UniProtKB-UniPathway"/>
</dbReference>
<evidence type="ECO:0000256" key="3">
    <source>
        <dbReference type="ARBA" id="ARBA00005520"/>
    </source>
</evidence>
<name>A0A094Q758_9ZZZZ</name>
<dbReference type="GO" id="GO:0046872">
    <property type="term" value="F:metal ion binding"/>
    <property type="evidence" value="ECO:0007669"/>
    <property type="project" value="UniProtKB-KW"/>
</dbReference>
<dbReference type="PANTHER" id="PTHR21327:SF18">
    <property type="entry name" value="3,4-DIHYDROXY-2-BUTANONE 4-PHOSPHATE SYNTHASE"/>
    <property type="match status" value="1"/>
</dbReference>
<dbReference type="GO" id="GO:0008686">
    <property type="term" value="F:3,4-dihydroxy-2-butanone-4-phosphate synthase activity"/>
    <property type="evidence" value="ECO:0007669"/>
    <property type="project" value="InterPro"/>
</dbReference>
<evidence type="ECO:0000256" key="1">
    <source>
        <dbReference type="ARBA" id="ARBA00001947"/>
    </source>
</evidence>
<dbReference type="Gene3D" id="3.90.870.10">
    <property type="entry name" value="DHBP synthase"/>
    <property type="match status" value="1"/>
</dbReference>
<dbReference type="CDD" id="cd00641">
    <property type="entry name" value="GTP_cyclohydro2"/>
    <property type="match status" value="1"/>
</dbReference>
<dbReference type="SUPFAM" id="SSF142695">
    <property type="entry name" value="RibA-like"/>
    <property type="match status" value="1"/>
</dbReference>
<dbReference type="InterPro" id="IPR000422">
    <property type="entry name" value="DHBP_synthase_RibB"/>
</dbReference>
<evidence type="ECO:0000256" key="8">
    <source>
        <dbReference type="ARBA" id="ARBA00022801"/>
    </source>
</evidence>
<sequence>MAEAIERFAKGEFLIVVDDADRENEGDLIVAGSKITDEQMAFLIRHTSGIICSAISTNRAYELNLPIMVRENEDTRRTAFTVSIDAKAGLTTGISATERANSVRLLANPAARAADFIRPGHIFPLIAHPEGLAARGGHTEAGLTLCQLSNQGESGVLSELVNDDGTVMKGDQIAAFSAKYSIPVITIEDLTKYALINLPTEGTQERKLNWAELPHETGNWQIATYKGSSGIDHAILKFGEPARDNSALTLIRAHSECLTGDAFGSLRCDCGQQLRGSFENIVAKGAGYIFYLRGQEGRGIGLSEKIKAYVLQDQGLDTIDANIELGHSNDVREWHDLAEILDLLKVGNVELITNNLAKIDAITQSGRTVTRVSISPEVNDFNRKYLQTKKDKMHHMLGEI</sequence>
<dbReference type="GO" id="GO:0005525">
    <property type="term" value="F:GTP binding"/>
    <property type="evidence" value="ECO:0007669"/>
    <property type="project" value="UniProtKB-KW"/>
</dbReference>
<dbReference type="GO" id="GO:0003935">
    <property type="term" value="F:GTP cyclohydrolase II activity"/>
    <property type="evidence" value="ECO:0007669"/>
    <property type="project" value="UniProtKB-EC"/>
</dbReference>
<dbReference type="AlphaFoldDB" id="A0A094Q758"/>
<feature type="domain" description="GTP cyclohydrolase II" evidence="12">
    <location>
        <begin position="211"/>
        <end position="370"/>
    </location>
</feature>
<keyword evidence="9" id="KW-0862">Zinc</keyword>
<keyword evidence="5" id="KW-0686">Riboflavin biosynthesis</keyword>
<dbReference type="Pfam" id="PF00925">
    <property type="entry name" value="GTP_cyclohydro2"/>
    <property type="match status" value="1"/>
</dbReference>
<dbReference type="GO" id="GO:0005829">
    <property type="term" value="C:cytosol"/>
    <property type="evidence" value="ECO:0007669"/>
    <property type="project" value="TreeGrafter"/>
</dbReference>
<comment type="cofactor">
    <cofactor evidence="1">
        <name>Zn(2+)</name>
        <dbReference type="ChEBI" id="CHEBI:29105"/>
    </cofactor>
</comment>
<dbReference type="InterPro" id="IPR000926">
    <property type="entry name" value="RibA"/>
</dbReference>
<dbReference type="GO" id="GO:0005758">
    <property type="term" value="C:mitochondrial intermembrane space"/>
    <property type="evidence" value="ECO:0007669"/>
    <property type="project" value="TreeGrafter"/>
</dbReference>
<keyword evidence="8" id="KW-0378">Hydrolase</keyword>